<organism evidence="1 2">
    <name type="scientific">Panicum virgatum</name>
    <name type="common">Blackwell switchgrass</name>
    <dbReference type="NCBI Taxonomy" id="38727"/>
    <lineage>
        <taxon>Eukaryota</taxon>
        <taxon>Viridiplantae</taxon>
        <taxon>Streptophyta</taxon>
        <taxon>Embryophyta</taxon>
        <taxon>Tracheophyta</taxon>
        <taxon>Spermatophyta</taxon>
        <taxon>Magnoliopsida</taxon>
        <taxon>Liliopsida</taxon>
        <taxon>Poales</taxon>
        <taxon>Poaceae</taxon>
        <taxon>PACMAD clade</taxon>
        <taxon>Panicoideae</taxon>
        <taxon>Panicodae</taxon>
        <taxon>Paniceae</taxon>
        <taxon>Panicinae</taxon>
        <taxon>Panicum</taxon>
        <taxon>Panicum sect. Hiantes</taxon>
    </lineage>
</organism>
<evidence type="ECO:0000313" key="1">
    <source>
        <dbReference type="EMBL" id="KAG2589782.1"/>
    </source>
</evidence>
<gene>
    <name evidence="1" type="ORF">PVAP13_5NG383801</name>
</gene>
<keyword evidence="2" id="KW-1185">Reference proteome</keyword>
<protein>
    <submittedName>
        <fullName evidence="1">Uncharacterized protein</fullName>
    </submittedName>
</protein>
<evidence type="ECO:0000313" key="2">
    <source>
        <dbReference type="Proteomes" id="UP000823388"/>
    </source>
</evidence>
<proteinExistence type="predicted"/>
<dbReference type="EMBL" id="CM029046">
    <property type="protein sequence ID" value="KAG2589782.1"/>
    <property type="molecule type" value="Genomic_DNA"/>
</dbReference>
<reference evidence="1 2" key="1">
    <citation type="submission" date="2020-05" db="EMBL/GenBank/DDBJ databases">
        <title>WGS assembly of Panicum virgatum.</title>
        <authorList>
            <person name="Lovell J.T."/>
            <person name="Jenkins J."/>
            <person name="Shu S."/>
            <person name="Juenger T.E."/>
            <person name="Schmutz J."/>
        </authorList>
    </citation>
    <scope>NUCLEOTIDE SEQUENCE [LARGE SCALE GENOMIC DNA]</scope>
    <source>
        <strain evidence="2">cv. AP13</strain>
    </source>
</reference>
<sequence length="188" mass="19869">MELPGHCRLAGVARGSEVAEEVHGGRAARGSGTVEAGPHGAVEQQRRGLHRPSQIGGDVQGHVVPRRRGDARGCGVAVTASPRSAPPHEFSHLSSPFPYLLCFRHSIKPALDFCHLISPQFPRSLCFPLDFPPARSISCTVLGRALTSSSMASRGCFGCPGGRLAPEAAIHILARRGGHLPPRGRLDA</sequence>
<dbReference type="AlphaFoldDB" id="A0A8T0RTI2"/>
<accession>A0A8T0RTI2</accession>
<name>A0A8T0RTI2_PANVG</name>
<dbReference type="Proteomes" id="UP000823388">
    <property type="component" value="Chromosome 5N"/>
</dbReference>
<comment type="caution">
    <text evidence="1">The sequence shown here is derived from an EMBL/GenBank/DDBJ whole genome shotgun (WGS) entry which is preliminary data.</text>
</comment>